<dbReference type="PROSITE" id="PS00455">
    <property type="entry name" value="AMP_BINDING"/>
    <property type="match status" value="1"/>
</dbReference>
<dbReference type="Pfam" id="PF00975">
    <property type="entry name" value="Thioesterase"/>
    <property type="match status" value="2"/>
</dbReference>
<dbReference type="SMART" id="SM00824">
    <property type="entry name" value="PKS_TE"/>
    <property type="match status" value="1"/>
</dbReference>
<comment type="cofactor">
    <cofactor evidence="1">
        <name>pantetheine 4'-phosphate</name>
        <dbReference type="ChEBI" id="CHEBI:47942"/>
    </cofactor>
</comment>
<dbReference type="InterPro" id="IPR001031">
    <property type="entry name" value="Thioesterase"/>
</dbReference>
<organism evidence="5 6">
    <name type="scientific">[Empedobacter] haloabium</name>
    <dbReference type="NCBI Taxonomy" id="592317"/>
    <lineage>
        <taxon>Bacteria</taxon>
        <taxon>Pseudomonadati</taxon>
        <taxon>Pseudomonadota</taxon>
        <taxon>Betaproteobacteria</taxon>
        <taxon>Burkholderiales</taxon>
        <taxon>Oxalobacteraceae</taxon>
        <taxon>Telluria group</taxon>
        <taxon>Telluria group incertae sedis</taxon>
    </lineage>
</organism>
<dbReference type="CDD" id="cd19544">
    <property type="entry name" value="E-C_NRPS"/>
    <property type="match status" value="1"/>
</dbReference>
<dbReference type="InterPro" id="IPR036661">
    <property type="entry name" value="Luciferase-like_sf"/>
</dbReference>
<dbReference type="InterPro" id="IPR029058">
    <property type="entry name" value="AB_hydrolase_fold"/>
</dbReference>
<dbReference type="InterPro" id="IPR045851">
    <property type="entry name" value="AMP-bd_C_sf"/>
</dbReference>
<dbReference type="Gene3D" id="3.20.20.30">
    <property type="entry name" value="Luciferase-like domain"/>
    <property type="match status" value="1"/>
</dbReference>
<evidence type="ECO:0000256" key="1">
    <source>
        <dbReference type="ARBA" id="ARBA00001957"/>
    </source>
</evidence>
<dbReference type="Gene3D" id="1.10.1200.10">
    <property type="entry name" value="ACP-like"/>
    <property type="match status" value="1"/>
</dbReference>
<dbReference type="PROSITE" id="PS00012">
    <property type="entry name" value="PHOSPHOPANTETHEINE"/>
    <property type="match status" value="1"/>
</dbReference>
<dbReference type="CDD" id="cd05930">
    <property type="entry name" value="A_NRPS"/>
    <property type="match status" value="1"/>
</dbReference>
<evidence type="ECO:0000313" key="5">
    <source>
        <dbReference type="EMBL" id="WUR12334.1"/>
    </source>
</evidence>
<dbReference type="Pfam" id="PF00550">
    <property type="entry name" value="PP-binding"/>
    <property type="match status" value="1"/>
</dbReference>
<dbReference type="SUPFAM" id="SSF56801">
    <property type="entry name" value="Acetyl-CoA synthetase-like"/>
    <property type="match status" value="1"/>
</dbReference>
<dbReference type="InterPro" id="IPR044894">
    <property type="entry name" value="TubC_N_sf"/>
</dbReference>
<dbReference type="SUPFAM" id="SSF51679">
    <property type="entry name" value="Bacterial luciferase-like"/>
    <property type="match status" value="1"/>
</dbReference>
<evidence type="ECO:0000259" key="4">
    <source>
        <dbReference type="PROSITE" id="PS50075"/>
    </source>
</evidence>
<dbReference type="InterPro" id="IPR020845">
    <property type="entry name" value="AMP-binding_CS"/>
</dbReference>
<dbReference type="Pfam" id="PF00296">
    <property type="entry name" value="Bac_luciferase"/>
    <property type="match status" value="1"/>
</dbReference>
<dbReference type="InterPro" id="IPR011251">
    <property type="entry name" value="Luciferase-like_dom"/>
</dbReference>
<dbReference type="InterPro" id="IPR006162">
    <property type="entry name" value="Ppantetheine_attach_site"/>
</dbReference>
<dbReference type="Gene3D" id="3.30.300.30">
    <property type="match status" value="1"/>
</dbReference>
<dbReference type="Gene3D" id="3.40.50.1820">
    <property type="entry name" value="alpha/beta hydrolase"/>
    <property type="match status" value="2"/>
</dbReference>
<evidence type="ECO:0000313" key="6">
    <source>
        <dbReference type="Proteomes" id="UP000321323"/>
    </source>
</evidence>
<feature type="domain" description="Carrier" evidence="4">
    <location>
        <begin position="1406"/>
        <end position="1481"/>
    </location>
</feature>
<dbReference type="InterPro" id="IPR000873">
    <property type="entry name" value="AMP-dep_synth/lig_dom"/>
</dbReference>
<dbReference type="Proteomes" id="UP000321323">
    <property type="component" value="Chromosome"/>
</dbReference>
<reference evidence="5 6" key="1">
    <citation type="journal article" date="2019" name="Int. J. Syst. Evol. Microbiol.">
        <title>The Draft Whole-Genome Sequence of the Antibiotic Producer Empedobacter haloabium ATCC 31962 Provides Indications for Its Taxonomic Reclassification.</title>
        <authorList>
            <person name="Miess H."/>
            <person name="Arlt P."/>
            <person name="Apel A.K."/>
            <person name="Weber T."/>
            <person name="Nieselt K."/>
            <person name="Hanssen F."/>
            <person name="Czemmel S."/>
            <person name="Nahnsen S."/>
            <person name="Gross H."/>
        </authorList>
    </citation>
    <scope>NUCLEOTIDE SEQUENCE [LARGE SCALE GENOMIC DNA]</scope>
    <source>
        <strain evidence="5 6">ATCC 31962</strain>
    </source>
</reference>
<keyword evidence="2" id="KW-0596">Phosphopantetheine</keyword>
<dbReference type="InterPro" id="IPR023213">
    <property type="entry name" value="CAT-like_dom_sf"/>
</dbReference>
<dbReference type="Pfam" id="PF00668">
    <property type="entry name" value="Condensation"/>
    <property type="match status" value="1"/>
</dbReference>
<dbReference type="InterPro" id="IPR010071">
    <property type="entry name" value="AA_adenyl_dom"/>
</dbReference>
<dbReference type="EMBL" id="CP136508">
    <property type="protein sequence ID" value="WUR12334.1"/>
    <property type="molecule type" value="Genomic_DNA"/>
</dbReference>
<dbReference type="Gene3D" id="3.30.559.30">
    <property type="entry name" value="Nonribosomal peptide synthetase, condensation domain"/>
    <property type="match status" value="1"/>
</dbReference>
<dbReference type="SUPFAM" id="SSF53474">
    <property type="entry name" value="alpha/beta-Hydrolases"/>
    <property type="match status" value="2"/>
</dbReference>
<dbReference type="InterPro" id="IPR036736">
    <property type="entry name" value="ACP-like_sf"/>
</dbReference>
<dbReference type="InterPro" id="IPR020806">
    <property type="entry name" value="PKS_PP-bd"/>
</dbReference>
<dbReference type="PANTHER" id="PTHR45527:SF1">
    <property type="entry name" value="FATTY ACID SYNTHASE"/>
    <property type="match status" value="1"/>
</dbReference>
<dbReference type="Gene3D" id="2.30.38.10">
    <property type="entry name" value="Luciferase, Domain 3"/>
    <property type="match status" value="1"/>
</dbReference>
<dbReference type="InterPro" id="IPR001242">
    <property type="entry name" value="Condensation_dom"/>
</dbReference>
<sequence length="2035" mass="218012">MTFPQLLAHLRSHSIHLKAEQGKLQVRAEKGTVDAELRTQLAAHKEALLALLAGDPAACTWTAAAPRITPEMLPLVQLSQGEIDTIVAATEGGAAAIQDIYPLSPLQEGFLFHHLLQAEGDVYLERALIGFDSRDRLDAFVAALQKVIDRHDILRSSARWQDLSRQVQVVHRQARLPVVELKLPEGGDGMAVLKEATDPRKLRLDLQAAPLLATRIVPDGASGGWLMALLHHHMVCDHVTLEFIVGEVALILGGREALLPPALPYRNFIAQTLAVPASAHEGYFKSRLADVTETTAPFGVLNVMGEGGEVSEGHVRLDGALAQRIRTQAARFGVTTAVLFHVAWARVVALCSGRDDVVFGTVLSGRLQGSEAAGRVLGLFINALPIRLTLAGRSTEQLVRETYADLTALLEHEQASLTLAQQCSGIAAPAPLFTSLLNYRHSHGGALQADGQWDGMRLLDFGERTNYPITVSIDDTGDGFELEAQCVTGIDPARIVDYLATALAGLADGLAGGKAATEMAVLPDAERTRLLELSQGGPAYGAGLLPAELLAARWPQDAAAIAVIDGERHTSYAELAALSNRLAQQMLAAGAGPGTRVGVFAERGLAMVVALLAVVKAGATYLPLDTAHPADRLGHILNDSAPAAVILQAGLETALPRHPATAIVLDADGIARGLPAAPESAPDLRALGVTPADAAYVIYTSGSTGLPKGVANSGAGLVNRLDWFATEVLDHVPVTAMRTSISFVDSVTEVLDTLLAGGTLVVFDKAATLDPATFAEGTARYGISHLMVVPALLHHVLEVAPSALARVRTVITSGERLPPELAQRLKAAFPAIRLVNTYGCSEVNGDATACDCDGTEATATSVIGRPIAGVQALVLDGARQLVPLGATGEIYLGGVGVAGGYLNRPELTAERFVPNPYGAGLLYKTGDLGRLRADGSLEYLGRNDFQVKMRGFRIELGEIEARLRTHPGVSDAVVVARTERAGDPRLAAYVLPRRERAAAADEAGFSLFYFGATTSGAGADKYRLYLEAARFADDNGFEAIWTPERHFDDVAGLYPNPALLSAALATSTRRVHLRAGSVVLPLQQPIRVVEDWSVLDNLTGGRVGVAIASGWHMRDFVLAPEHHAQRHRIMYEGIETVRDLWRGTARSFRDGAGLQSEIQVYPRPVQAELPMWLTSAGANETFIEAGRLGLNLLTHLLGQTIQEVAGKIALYRESLQRHGFDPDSRKVTLMIHTYVGADQAAALAQAREPFKRYMKAHVGLLKSLSATLTHAVDNVEQENLDSLAEHAFQRYASSAAFIGSPESCLPIYRQLREAGVDEFACLFDWMAPEEALAGLPQLRRLQDLARSDAPGVRQLRRHLLAALPDYMVPSTFSYLERMPLTASGKVNRLALPAPEQQSTEQTAFDAPQGVEETSVARLWQDMLNVPPIDRNGNFFELGGHSLLAVQMIAAVGKLFATEVPLRQLFANPTVAKFAAAIREQSSNAKHPNLVTLRKRGSKAPLFLVHPGEGEIGYARNLAPHIASDVPLYGFAATGLLSGEAPLTSIEEIASRYVRAMRSVQPEGPYRIAGWSAGGTIAYEMARQLLGVDQQVGFIGLLDTDFSYDHLFARTDGEEDLAFDEINSLLGYLPPRLPAEVSGEVRLLAQSRDFDALLARMHAHDFIPKGVDGGILQRHLALRHALAVALYRYQPQRLPIGVTLFSASGESRVDPTIGWRAHHAADLLHLIPVSGTHYTIVEEPNVIELGKAISAELARSQPNGPAPYAPRVVIQSGMAGEAPLFCVPGAGASVSSLHELAQALGENVPVHGLQARGLDGTMLPHADVQSAARAYLAAVRDVQPAGPYRLLGHSFGGWIAFEMAQQLTAAGETVEQLVVIDSRSPAPEGTAVRHYTRIETLLELVALYNLRLADKLALTAADFRPLNPAAQLALLHEHLVRAGLVSPRAQPGMLEGVVNVLQANLSTVYRPARVYEGALLLVNASEQEGRGDNAARVAAWRSHAPALVEAEAPGNHLTLLASPHVDAVASRILGQVPSML</sequence>
<accession>A0ABZ1UIE1</accession>
<dbReference type="Gene3D" id="3.40.50.980">
    <property type="match status" value="2"/>
</dbReference>
<dbReference type="PANTHER" id="PTHR45527">
    <property type="entry name" value="NONRIBOSOMAL PEPTIDE SYNTHETASE"/>
    <property type="match status" value="1"/>
</dbReference>
<dbReference type="InterPro" id="IPR041464">
    <property type="entry name" value="TubC_N"/>
</dbReference>
<name>A0ABZ1UIE1_9BURK</name>
<gene>
    <name evidence="5" type="ORF">E7V67_021920</name>
</gene>
<dbReference type="Gene3D" id="3.30.559.10">
    <property type="entry name" value="Chloramphenicol acetyltransferase-like domain"/>
    <property type="match status" value="1"/>
</dbReference>
<evidence type="ECO:0000256" key="3">
    <source>
        <dbReference type="ARBA" id="ARBA00022553"/>
    </source>
</evidence>
<evidence type="ECO:0000256" key="2">
    <source>
        <dbReference type="ARBA" id="ARBA00022450"/>
    </source>
</evidence>
<dbReference type="PROSITE" id="PS50075">
    <property type="entry name" value="CARRIER"/>
    <property type="match status" value="1"/>
</dbReference>
<dbReference type="SUPFAM" id="SSF52777">
    <property type="entry name" value="CoA-dependent acyltransferases"/>
    <property type="match status" value="2"/>
</dbReference>
<dbReference type="Pfam" id="PF00501">
    <property type="entry name" value="AMP-binding"/>
    <property type="match status" value="1"/>
</dbReference>
<protein>
    <submittedName>
        <fullName evidence="5">Non-ribosomal peptide synthetase</fullName>
    </submittedName>
</protein>
<dbReference type="InterPro" id="IPR024011">
    <property type="entry name" value="Biosynth_lucif-like_mOase_dom"/>
</dbReference>
<dbReference type="SMART" id="SM00823">
    <property type="entry name" value="PKS_PP"/>
    <property type="match status" value="1"/>
</dbReference>
<dbReference type="NCBIfam" id="TIGR04020">
    <property type="entry name" value="seco_metab_LLM"/>
    <property type="match status" value="1"/>
</dbReference>
<keyword evidence="6" id="KW-1185">Reference proteome</keyword>
<dbReference type="Gene3D" id="1.10.10.1830">
    <property type="entry name" value="Non-ribosomal peptide synthase, adenylation domain"/>
    <property type="match status" value="1"/>
</dbReference>
<dbReference type="SUPFAM" id="SSF47336">
    <property type="entry name" value="ACP-like"/>
    <property type="match status" value="1"/>
</dbReference>
<dbReference type="Pfam" id="PF18563">
    <property type="entry name" value="TubC_N"/>
    <property type="match status" value="1"/>
</dbReference>
<dbReference type="NCBIfam" id="TIGR01733">
    <property type="entry name" value="AA-adenyl-dom"/>
    <property type="match status" value="1"/>
</dbReference>
<dbReference type="InterPro" id="IPR009081">
    <property type="entry name" value="PP-bd_ACP"/>
</dbReference>
<keyword evidence="3" id="KW-0597">Phosphoprotein</keyword>
<dbReference type="InterPro" id="IPR020802">
    <property type="entry name" value="TesA-like"/>
</dbReference>
<proteinExistence type="predicted"/>